<keyword evidence="1" id="KW-0433">Leucine-rich repeat</keyword>
<evidence type="ECO:0000256" key="3">
    <source>
        <dbReference type="ARBA" id="ARBA00022741"/>
    </source>
</evidence>
<dbReference type="Pfam" id="PF25019">
    <property type="entry name" value="LRR_R13L1-DRL21"/>
    <property type="match status" value="1"/>
</dbReference>
<dbReference type="Pfam" id="PF00931">
    <property type="entry name" value="NB-ARC"/>
    <property type="match status" value="1"/>
</dbReference>
<feature type="domain" description="NB-ARC" evidence="6">
    <location>
        <begin position="172"/>
        <end position="340"/>
    </location>
</feature>
<feature type="domain" description="R13L1/DRL21-like LRR repeat region" evidence="10">
    <location>
        <begin position="688"/>
        <end position="819"/>
    </location>
</feature>
<feature type="domain" description="Disease resistance N-terminal" evidence="7">
    <location>
        <begin position="12"/>
        <end position="97"/>
    </location>
</feature>
<dbReference type="Gene3D" id="3.40.50.300">
    <property type="entry name" value="P-loop containing nucleotide triphosphate hydrolases"/>
    <property type="match status" value="1"/>
</dbReference>
<gene>
    <name evidence="11" type="ORF">GH714_006873</name>
</gene>
<keyword evidence="4" id="KW-0611">Plant defense</keyword>
<keyword evidence="5" id="KW-0067">ATP-binding</keyword>
<dbReference type="Gene3D" id="1.10.10.10">
    <property type="entry name" value="Winged helix-like DNA-binding domain superfamily/Winged helix DNA-binding domain"/>
    <property type="match status" value="1"/>
</dbReference>
<evidence type="ECO:0000256" key="1">
    <source>
        <dbReference type="ARBA" id="ARBA00022614"/>
    </source>
</evidence>
<dbReference type="GO" id="GO:0005524">
    <property type="term" value="F:ATP binding"/>
    <property type="evidence" value="ECO:0007669"/>
    <property type="project" value="UniProtKB-KW"/>
</dbReference>
<sequence length="1087" mass="123847">MAEAILFNIAEEIIRKLSSRGLEEIGLLWGVKDEIEKLRKTVSTIKAVLLDAEEQSSVSIQVQEWLSMLREALYDADDLLDDFYTETLRRQVMSGDRIEKKVRRFFSHSNQLLYDFKLGHKIKEIRDRFDEIACLKKFHLEERREETSEMRREREQTHSSLPQVVVGREEDKNNILELLCGSYFEENVSVISIVGIGGLGKTTLAQLAYNDQKVKTQFDLKLWVCVSDNFDVKIIVEKLIESVTGERRSNLEMDTLKNILHESIIGKKYLIVLDDVWNENPAKWFRLKDLLVGGARGSRVIITTRLKRVAEITRSISIYELQGLSETESWLLFKQMAFKQGQALSASHEAIGKEIVAKCVGVPLAIRAIGALLYFKSTESEWLSFKNKELAKVDQHGSNILPILKLSYNHLPLHLKRCFAYCRLFPKDYRINVQTLIHLWMAQGYIILPDPSQCFEEIGLAYFMDLLSMSFFQEVEKDIWGNIESCKMHDLMHDLAALVSGRESALLDSNLAYVDERTRYISIASNSDSTWEILPSLLKASKARSLLLPNGSKWGKIQKDQCHLIFSKLRYLRVLDLHDSGIETVPSSVDKLKLLRYLDLSGNERIKVLPESVTGLQNLQVLKLIGCMALEQLPKDVKKLVNLGHLSLESCYSLTHMPRGIGRLTCLEKLSNFLVARDSSVSKHSAGLDELHALNNLRGALRISLGYAVKNGASASDFEAANLKEKQHLLYLSLDWSRLENDVDDGENNVDIEEMSLEKLRPHPNLRRLLLWDYRGMKPPSWFPSLRNLVGISFFNCKNIQRLPSLEAVPSLEALEIEESINLEYIDTEEGSTLFFPSLKHLLLRNCPNLKGWQRCNRDNRSAAELLPFPCLSDLEIHSCRNLTSIPPLPCLEKLRLENASMRSLEQILKLTISVSGSSSSSSHPSSLSPAVSQLKSLTIWEIEDLEFLPVELLPSFTSLQEVSIFDCSRLSTTASEDENDNNEQWKCLQSLRTLSLVGIPELVALPNGLQHVAALQTLIIERCDNLMSLPEWMANLTGLQYLSIYAFSGLDETWRNNMVEDWHKISHIPNIQVNFTQIQQNGLYQR</sequence>
<name>A0A6A6L1D3_HEVBR</name>
<evidence type="ECO:0000313" key="12">
    <source>
        <dbReference type="Proteomes" id="UP000467840"/>
    </source>
</evidence>
<dbReference type="Pfam" id="PF18052">
    <property type="entry name" value="Rx_N"/>
    <property type="match status" value="1"/>
</dbReference>
<evidence type="ECO:0000259" key="8">
    <source>
        <dbReference type="Pfam" id="PF23247"/>
    </source>
</evidence>
<dbReference type="SUPFAM" id="SSF52047">
    <property type="entry name" value="RNI-like"/>
    <property type="match status" value="1"/>
</dbReference>
<dbReference type="InterPro" id="IPR056789">
    <property type="entry name" value="LRR_R13L1-DRL21"/>
</dbReference>
<evidence type="ECO:0000259" key="9">
    <source>
        <dbReference type="Pfam" id="PF23559"/>
    </source>
</evidence>
<dbReference type="Gene3D" id="1.10.8.430">
    <property type="entry name" value="Helical domain of apoptotic protease-activating factors"/>
    <property type="match status" value="1"/>
</dbReference>
<dbReference type="InterPro" id="IPR027417">
    <property type="entry name" value="P-loop_NTPase"/>
</dbReference>
<dbReference type="Pfam" id="PF23559">
    <property type="entry name" value="WHD_DRP"/>
    <property type="match status" value="1"/>
</dbReference>
<dbReference type="FunFam" id="1.10.10.10:FF:000322">
    <property type="entry name" value="Probable disease resistance protein At1g63360"/>
    <property type="match status" value="1"/>
</dbReference>
<dbReference type="Gene3D" id="1.20.5.4130">
    <property type="match status" value="1"/>
</dbReference>
<accession>A0A6A6L1D3</accession>
<evidence type="ECO:0000256" key="2">
    <source>
        <dbReference type="ARBA" id="ARBA00022737"/>
    </source>
</evidence>
<protein>
    <recommendedName>
        <fullName evidence="13">Disease resistance protein RGA3</fullName>
    </recommendedName>
</protein>
<dbReference type="GO" id="GO:0051707">
    <property type="term" value="P:response to other organism"/>
    <property type="evidence" value="ECO:0007669"/>
    <property type="project" value="UniProtKB-ARBA"/>
</dbReference>
<dbReference type="EMBL" id="JAAGAX010000013">
    <property type="protein sequence ID" value="KAF2294038.1"/>
    <property type="molecule type" value="Genomic_DNA"/>
</dbReference>
<dbReference type="InterPro" id="IPR057135">
    <property type="entry name" value="At4g27190-like_LRR"/>
</dbReference>
<keyword evidence="2" id="KW-0677">Repeat</keyword>
<dbReference type="InterPro" id="IPR032675">
    <property type="entry name" value="LRR_dom_sf"/>
</dbReference>
<dbReference type="InterPro" id="IPR058922">
    <property type="entry name" value="WHD_DRP"/>
</dbReference>
<evidence type="ECO:0000256" key="5">
    <source>
        <dbReference type="ARBA" id="ARBA00022840"/>
    </source>
</evidence>
<dbReference type="GO" id="GO:0006952">
    <property type="term" value="P:defense response"/>
    <property type="evidence" value="ECO:0007669"/>
    <property type="project" value="UniProtKB-KW"/>
</dbReference>
<dbReference type="InterPro" id="IPR036388">
    <property type="entry name" value="WH-like_DNA-bd_sf"/>
</dbReference>
<reference evidence="11 12" key="1">
    <citation type="journal article" date="2020" name="Mol. Plant">
        <title>The Chromosome-Based Rubber Tree Genome Provides New Insights into Spurge Genome Evolution and Rubber Biosynthesis.</title>
        <authorList>
            <person name="Liu J."/>
            <person name="Shi C."/>
            <person name="Shi C.C."/>
            <person name="Li W."/>
            <person name="Zhang Q.J."/>
            <person name="Zhang Y."/>
            <person name="Li K."/>
            <person name="Lu H.F."/>
            <person name="Shi C."/>
            <person name="Zhu S.T."/>
            <person name="Xiao Z.Y."/>
            <person name="Nan H."/>
            <person name="Yue Y."/>
            <person name="Zhu X.G."/>
            <person name="Wu Y."/>
            <person name="Hong X.N."/>
            <person name="Fan G.Y."/>
            <person name="Tong Y."/>
            <person name="Zhang D."/>
            <person name="Mao C.L."/>
            <person name="Liu Y.L."/>
            <person name="Hao S.J."/>
            <person name="Liu W.Q."/>
            <person name="Lv M.Q."/>
            <person name="Zhang H.B."/>
            <person name="Liu Y."/>
            <person name="Hu-Tang G.R."/>
            <person name="Wang J.P."/>
            <person name="Wang J.H."/>
            <person name="Sun Y.H."/>
            <person name="Ni S.B."/>
            <person name="Chen W.B."/>
            <person name="Zhang X.C."/>
            <person name="Jiao Y.N."/>
            <person name="Eichler E.E."/>
            <person name="Li G.H."/>
            <person name="Liu X."/>
            <person name="Gao L.Z."/>
        </authorList>
    </citation>
    <scope>NUCLEOTIDE SEQUENCE [LARGE SCALE GENOMIC DNA]</scope>
    <source>
        <strain evidence="12">cv. GT1</strain>
        <tissue evidence="11">Leaf</tissue>
    </source>
</reference>
<feature type="domain" description="Disease resistance protein winged helix" evidence="9">
    <location>
        <begin position="424"/>
        <end position="496"/>
    </location>
</feature>
<comment type="caution">
    <text evidence="11">The sequence shown here is derived from an EMBL/GenBank/DDBJ whole genome shotgun (WGS) entry which is preliminary data.</text>
</comment>
<feature type="domain" description="Disease resistance protein At4g27190-like leucine-rich repeats" evidence="8">
    <location>
        <begin position="931"/>
        <end position="1045"/>
    </location>
</feature>
<dbReference type="InterPro" id="IPR002182">
    <property type="entry name" value="NB-ARC"/>
</dbReference>
<dbReference type="Gene3D" id="3.80.10.10">
    <property type="entry name" value="Ribonuclease Inhibitor"/>
    <property type="match status" value="3"/>
</dbReference>
<evidence type="ECO:0000256" key="4">
    <source>
        <dbReference type="ARBA" id="ARBA00022821"/>
    </source>
</evidence>
<dbReference type="AlphaFoldDB" id="A0A6A6L1D3"/>
<evidence type="ECO:0008006" key="13">
    <source>
        <dbReference type="Google" id="ProtNLM"/>
    </source>
</evidence>
<dbReference type="Proteomes" id="UP000467840">
    <property type="component" value="Chromosome 7"/>
</dbReference>
<dbReference type="FunFam" id="3.40.50.300:FF:001091">
    <property type="entry name" value="Probable disease resistance protein At1g61300"/>
    <property type="match status" value="1"/>
</dbReference>
<dbReference type="Pfam" id="PF23247">
    <property type="entry name" value="LRR_RPS2"/>
    <property type="match status" value="1"/>
</dbReference>
<dbReference type="GO" id="GO:0043531">
    <property type="term" value="F:ADP binding"/>
    <property type="evidence" value="ECO:0007669"/>
    <property type="project" value="InterPro"/>
</dbReference>
<dbReference type="PRINTS" id="PR00364">
    <property type="entry name" value="DISEASERSIST"/>
</dbReference>
<organism evidence="11 12">
    <name type="scientific">Hevea brasiliensis</name>
    <name type="common">Para rubber tree</name>
    <name type="synonym">Siphonia brasiliensis</name>
    <dbReference type="NCBI Taxonomy" id="3981"/>
    <lineage>
        <taxon>Eukaryota</taxon>
        <taxon>Viridiplantae</taxon>
        <taxon>Streptophyta</taxon>
        <taxon>Embryophyta</taxon>
        <taxon>Tracheophyta</taxon>
        <taxon>Spermatophyta</taxon>
        <taxon>Magnoliopsida</taxon>
        <taxon>eudicotyledons</taxon>
        <taxon>Gunneridae</taxon>
        <taxon>Pentapetalae</taxon>
        <taxon>rosids</taxon>
        <taxon>fabids</taxon>
        <taxon>Malpighiales</taxon>
        <taxon>Euphorbiaceae</taxon>
        <taxon>Crotonoideae</taxon>
        <taxon>Micrandreae</taxon>
        <taxon>Hevea</taxon>
    </lineage>
</organism>
<evidence type="ECO:0000259" key="10">
    <source>
        <dbReference type="Pfam" id="PF25019"/>
    </source>
</evidence>
<dbReference type="PANTHER" id="PTHR36766:SF38">
    <property type="entry name" value="DISEASE RESISTANCE PROTEIN RGA3"/>
    <property type="match status" value="1"/>
</dbReference>
<keyword evidence="3" id="KW-0547">Nucleotide-binding</keyword>
<evidence type="ECO:0000313" key="11">
    <source>
        <dbReference type="EMBL" id="KAF2294038.1"/>
    </source>
</evidence>
<dbReference type="InterPro" id="IPR042197">
    <property type="entry name" value="Apaf_helical"/>
</dbReference>
<proteinExistence type="predicted"/>
<dbReference type="InterPro" id="IPR041118">
    <property type="entry name" value="Rx_N"/>
</dbReference>
<dbReference type="SUPFAM" id="SSF52058">
    <property type="entry name" value="L domain-like"/>
    <property type="match status" value="1"/>
</dbReference>
<evidence type="ECO:0000259" key="7">
    <source>
        <dbReference type="Pfam" id="PF18052"/>
    </source>
</evidence>
<dbReference type="PANTHER" id="PTHR36766">
    <property type="entry name" value="PLANT BROAD-SPECTRUM MILDEW RESISTANCE PROTEIN RPW8"/>
    <property type="match status" value="1"/>
</dbReference>
<keyword evidence="12" id="KW-1185">Reference proteome</keyword>
<dbReference type="SUPFAM" id="SSF52540">
    <property type="entry name" value="P-loop containing nucleoside triphosphate hydrolases"/>
    <property type="match status" value="1"/>
</dbReference>
<evidence type="ECO:0000259" key="6">
    <source>
        <dbReference type="Pfam" id="PF00931"/>
    </source>
</evidence>